<gene>
    <name evidence="2" type="ORF">GGR43_000079</name>
</gene>
<evidence type="ECO:0000256" key="1">
    <source>
        <dbReference type="SAM" id="MobiDB-lite"/>
    </source>
</evidence>
<proteinExistence type="predicted"/>
<dbReference type="AlphaFoldDB" id="A0A7W6BIL9"/>
<comment type="caution">
    <text evidence="2">The sequence shown here is derived from an EMBL/GenBank/DDBJ whole genome shotgun (WGS) entry which is preliminary data.</text>
</comment>
<sequence>MAPLSHAKLSRRYARHDLPLKARGTAPVPGWPVGSKSLI</sequence>
<evidence type="ECO:0000313" key="3">
    <source>
        <dbReference type="Proteomes" id="UP000571950"/>
    </source>
</evidence>
<name>A0A7W6BIL9_9SPHN</name>
<accession>A0A7W6BIL9</accession>
<feature type="region of interest" description="Disordered" evidence="1">
    <location>
        <begin position="18"/>
        <end position="39"/>
    </location>
</feature>
<evidence type="ECO:0000313" key="2">
    <source>
        <dbReference type="EMBL" id="MBB3924385.1"/>
    </source>
</evidence>
<dbReference type="Proteomes" id="UP000571950">
    <property type="component" value="Unassembled WGS sequence"/>
</dbReference>
<reference evidence="2 3" key="1">
    <citation type="submission" date="2020-08" db="EMBL/GenBank/DDBJ databases">
        <title>Genomic Encyclopedia of Type Strains, Phase IV (KMG-IV): sequencing the most valuable type-strain genomes for metagenomic binning, comparative biology and taxonomic classification.</title>
        <authorList>
            <person name="Goeker M."/>
        </authorList>
    </citation>
    <scope>NUCLEOTIDE SEQUENCE [LARGE SCALE GENOMIC DNA]</scope>
    <source>
        <strain evidence="2 3">DSM 26189</strain>
    </source>
</reference>
<protein>
    <submittedName>
        <fullName evidence="2">Uncharacterized protein</fullName>
    </submittedName>
</protein>
<keyword evidence="3" id="KW-1185">Reference proteome</keyword>
<dbReference type="EMBL" id="JACIDT010000001">
    <property type="protein sequence ID" value="MBB3924385.1"/>
    <property type="molecule type" value="Genomic_DNA"/>
</dbReference>
<organism evidence="2 3">
    <name type="scientific">Sphingobium jiangsuense</name>
    <dbReference type="NCBI Taxonomy" id="870476"/>
    <lineage>
        <taxon>Bacteria</taxon>
        <taxon>Pseudomonadati</taxon>
        <taxon>Pseudomonadota</taxon>
        <taxon>Alphaproteobacteria</taxon>
        <taxon>Sphingomonadales</taxon>
        <taxon>Sphingomonadaceae</taxon>
        <taxon>Sphingobium</taxon>
    </lineage>
</organism>